<keyword evidence="2" id="KW-1133">Transmembrane helix</keyword>
<reference evidence="3" key="1">
    <citation type="submission" date="2022-06" db="EMBL/GenBank/DDBJ databases">
        <title>Uncovering the hologenomic basis of an extraordinary plant invasion.</title>
        <authorList>
            <person name="Bieker V.C."/>
            <person name="Martin M.D."/>
            <person name="Gilbert T."/>
            <person name="Hodgins K."/>
            <person name="Battlay P."/>
            <person name="Petersen B."/>
            <person name="Wilson J."/>
        </authorList>
    </citation>
    <scope>NUCLEOTIDE SEQUENCE</scope>
    <source>
        <strain evidence="3">AA19_3_7</strain>
        <tissue evidence="3">Leaf</tissue>
    </source>
</reference>
<dbReference type="PANTHER" id="PTHR31210">
    <property type="entry name" value="OS06G0731900 PROTEIN"/>
    <property type="match status" value="1"/>
</dbReference>
<comment type="caution">
    <text evidence="3">The sequence shown here is derived from an EMBL/GenBank/DDBJ whole genome shotgun (WGS) entry which is preliminary data.</text>
</comment>
<keyword evidence="2" id="KW-0472">Membrane</keyword>
<evidence type="ECO:0000313" key="3">
    <source>
        <dbReference type="EMBL" id="KAI7745797.1"/>
    </source>
</evidence>
<feature type="region of interest" description="Disordered" evidence="1">
    <location>
        <begin position="354"/>
        <end position="387"/>
    </location>
</feature>
<keyword evidence="2" id="KW-0812">Transmembrane</keyword>
<dbReference type="AlphaFoldDB" id="A0AAD5GK40"/>
<evidence type="ECO:0000256" key="2">
    <source>
        <dbReference type="SAM" id="Phobius"/>
    </source>
</evidence>
<dbReference type="EMBL" id="JAMZMK010007132">
    <property type="protein sequence ID" value="KAI7745797.1"/>
    <property type="molecule type" value="Genomic_DNA"/>
</dbReference>
<accession>A0AAD5GK40</accession>
<protein>
    <submittedName>
        <fullName evidence="3">Uncharacterized protein</fullName>
    </submittedName>
</protein>
<keyword evidence="4" id="KW-1185">Reference proteome</keyword>
<organism evidence="3 4">
    <name type="scientific">Ambrosia artemisiifolia</name>
    <name type="common">Common ragweed</name>
    <dbReference type="NCBI Taxonomy" id="4212"/>
    <lineage>
        <taxon>Eukaryota</taxon>
        <taxon>Viridiplantae</taxon>
        <taxon>Streptophyta</taxon>
        <taxon>Embryophyta</taxon>
        <taxon>Tracheophyta</taxon>
        <taxon>Spermatophyta</taxon>
        <taxon>Magnoliopsida</taxon>
        <taxon>eudicotyledons</taxon>
        <taxon>Gunneridae</taxon>
        <taxon>Pentapetalae</taxon>
        <taxon>asterids</taxon>
        <taxon>campanulids</taxon>
        <taxon>Asterales</taxon>
        <taxon>Asteraceae</taxon>
        <taxon>Asteroideae</taxon>
        <taxon>Heliantheae alliance</taxon>
        <taxon>Heliantheae</taxon>
        <taxon>Ambrosia</taxon>
    </lineage>
</organism>
<dbReference type="Pfam" id="PF05212">
    <property type="entry name" value="DUF707"/>
    <property type="match status" value="1"/>
</dbReference>
<dbReference type="Proteomes" id="UP001206925">
    <property type="component" value="Unassembled WGS sequence"/>
</dbReference>
<feature type="transmembrane region" description="Helical" evidence="2">
    <location>
        <begin position="51"/>
        <end position="70"/>
    </location>
</feature>
<dbReference type="PANTHER" id="PTHR31210:SF11">
    <property type="entry name" value="KETOGLUTARATE REDUCTASE TRANS-SPLICING-LIKE PROTEIN, PUTATIVE (DUF707)-RELATED"/>
    <property type="match status" value="1"/>
</dbReference>
<name>A0AAD5GK40_AMBAR</name>
<feature type="compositionally biased region" description="Polar residues" evidence="1">
    <location>
        <begin position="354"/>
        <end position="382"/>
    </location>
</feature>
<evidence type="ECO:0000313" key="4">
    <source>
        <dbReference type="Proteomes" id="UP001206925"/>
    </source>
</evidence>
<dbReference type="InterPro" id="IPR007877">
    <property type="entry name" value="DUF707"/>
</dbReference>
<sequence>MKLSTFLYIKKLLFIFFFVLALFSVPGDMKNFNFGSLLSEPKSRTSVATFVLTASLLFGVYLLGTAFYANDLKILQRSQMELKDSEKCKNRCRPPGSEALPEGILAKTSDLEMRPLWGSFDNSNDSNRSLSLLAIAAGIKQKDLVNNIITKFLENDFVVMVFHYDGIVDQWNDLQWASRVIHVSAMNQTKWFAKRFLHPDIVAEYDYIFLWDEDLDITQFNPGRYISIVKEEELDISQPALDPRKSEIHHHITVRQKNSKVHRRYFKFRGGGRCYENSTGPPCFGWVEMMAPVFSKAAWRCSWYLIQNDLIHGWGIDFQLGYCAQGDRKQKVGVVDAEYIVHLGVPSLGGSNHASNVSLTNQKNTKNSTYTDDLVKPSNSSDIHGGNDRAEVRLQSYTEMRIFWRRWDRAVKDDKCWVDRYAYDKRKTS</sequence>
<proteinExistence type="predicted"/>
<evidence type="ECO:0000256" key="1">
    <source>
        <dbReference type="SAM" id="MobiDB-lite"/>
    </source>
</evidence>
<gene>
    <name evidence="3" type="ORF">M8C21_011011</name>
</gene>